<comment type="caution">
    <text evidence="2">The sequence shown here is derived from an EMBL/GenBank/DDBJ whole genome shotgun (WGS) entry which is preliminary data.</text>
</comment>
<gene>
    <name evidence="2" type="ORF">F965_01704</name>
</gene>
<feature type="signal peptide" evidence="1">
    <location>
        <begin position="1"/>
        <end position="21"/>
    </location>
</feature>
<sequence>MMIKNLMLSTLIFFIALPVFAADSIKSLPFKEKSISKAEIRSICQQIKLSCDESGAKLWVVKIAEAEKYYLINENLQMIQLSKHLGKYQIVDYWDLTRYQQVYALEENEISEEFIYPALYPLNRNSYAVALVFSSSTSYAGGGRSEQIAQFIQLLPKGKAHRVLEDIPFYSYERIKACFGEQDYKRSSSHCHDEHYTVLSINYQDIGKPYYQWDLTYTETDWPADKARKKVRKRTVVVTPYR</sequence>
<dbReference type="AlphaFoldDB" id="N8WM52"/>
<dbReference type="PATRIC" id="fig|1217675.3.peg.1642"/>
<evidence type="ECO:0000313" key="3">
    <source>
        <dbReference type="Proteomes" id="UP000018438"/>
    </source>
</evidence>
<dbReference type="HOGENOM" id="CLU_1118275_0_0_6"/>
<proteinExistence type="predicted"/>
<keyword evidence="1" id="KW-0732">Signal</keyword>
<evidence type="ECO:0000313" key="2">
    <source>
        <dbReference type="EMBL" id="ENV13036.1"/>
    </source>
</evidence>
<name>N8WM52_9GAMM</name>
<keyword evidence="3" id="KW-1185">Reference proteome</keyword>
<reference evidence="2 3" key="1">
    <citation type="submission" date="2013-02" db="EMBL/GenBank/DDBJ databases">
        <title>The Genome Sequence of Acinetobacter schindleri NIPH 900.</title>
        <authorList>
            <consortium name="The Broad Institute Genome Sequencing Platform"/>
            <consortium name="The Broad Institute Genome Sequencing Center for Infectious Disease"/>
            <person name="Cerqueira G."/>
            <person name="Feldgarden M."/>
            <person name="Courvalin P."/>
            <person name="Perichon B."/>
            <person name="Grillot-Courvalin C."/>
            <person name="Clermont D."/>
            <person name="Rocha E."/>
            <person name="Yoon E.-J."/>
            <person name="Nemec A."/>
            <person name="Walker B."/>
            <person name="Young S.K."/>
            <person name="Zeng Q."/>
            <person name="Gargeya S."/>
            <person name="Fitzgerald M."/>
            <person name="Haas B."/>
            <person name="Abouelleil A."/>
            <person name="Alvarado L."/>
            <person name="Arachchi H.M."/>
            <person name="Berlin A.M."/>
            <person name="Chapman S.B."/>
            <person name="Dewar J."/>
            <person name="Goldberg J."/>
            <person name="Griggs A."/>
            <person name="Gujja S."/>
            <person name="Hansen M."/>
            <person name="Howarth C."/>
            <person name="Imamovic A."/>
            <person name="Larimer J."/>
            <person name="McCowan C."/>
            <person name="Murphy C."/>
            <person name="Neiman D."/>
            <person name="Pearson M."/>
            <person name="Priest M."/>
            <person name="Roberts A."/>
            <person name="Saif S."/>
            <person name="Shea T."/>
            <person name="Sisk P."/>
            <person name="Sykes S."/>
            <person name="Wortman J."/>
            <person name="Nusbaum C."/>
            <person name="Birren B."/>
        </authorList>
    </citation>
    <scope>NUCLEOTIDE SEQUENCE [LARGE SCALE GENOMIC DNA]</scope>
    <source>
        <strain evidence="2 3">NIPH 900</strain>
    </source>
</reference>
<dbReference type="EMBL" id="APPI01000016">
    <property type="protein sequence ID" value="ENV13036.1"/>
    <property type="molecule type" value="Genomic_DNA"/>
</dbReference>
<protein>
    <submittedName>
        <fullName evidence="2">Uncharacterized protein</fullName>
    </submittedName>
</protein>
<feature type="chain" id="PRO_5004135603" evidence="1">
    <location>
        <begin position="22"/>
        <end position="242"/>
    </location>
</feature>
<evidence type="ECO:0000256" key="1">
    <source>
        <dbReference type="SAM" id="SignalP"/>
    </source>
</evidence>
<dbReference type="Proteomes" id="UP000018438">
    <property type="component" value="Unassembled WGS sequence"/>
</dbReference>
<accession>N8WM52</accession>
<organism evidence="2 3">
    <name type="scientific">Acinetobacter schindleri NIPH 900</name>
    <dbReference type="NCBI Taxonomy" id="1217675"/>
    <lineage>
        <taxon>Bacteria</taxon>
        <taxon>Pseudomonadati</taxon>
        <taxon>Pseudomonadota</taxon>
        <taxon>Gammaproteobacteria</taxon>
        <taxon>Moraxellales</taxon>
        <taxon>Moraxellaceae</taxon>
        <taxon>Acinetobacter</taxon>
    </lineage>
</organism>